<feature type="compositionally biased region" description="Pro residues" evidence="1">
    <location>
        <begin position="123"/>
        <end position="140"/>
    </location>
</feature>
<feature type="compositionally biased region" description="Basic and acidic residues" evidence="1">
    <location>
        <begin position="141"/>
        <end position="151"/>
    </location>
</feature>
<reference evidence="2 3" key="1">
    <citation type="journal article" date="2022" name="Front. Microbiol.">
        <title>High genomic differentiation and limited gene flow indicate recent cryptic speciation within the genus Laspinema (cyanobacteria).</title>
        <authorList>
            <person name="Stanojkovic A."/>
            <person name="Skoupy S."/>
            <person name="Skaloud P."/>
            <person name="Dvorak P."/>
        </authorList>
    </citation>
    <scope>NUCLEOTIDE SEQUENCE [LARGE SCALE GENOMIC DNA]</scope>
    <source>
        <strain evidence="2 3">D3b</strain>
    </source>
</reference>
<name>A0ABT2NAT6_9CYAN</name>
<protein>
    <submittedName>
        <fullName evidence="2">Uncharacterized protein</fullName>
    </submittedName>
</protein>
<evidence type="ECO:0000313" key="3">
    <source>
        <dbReference type="Proteomes" id="UP001525961"/>
    </source>
</evidence>
<dbReference type="Proteomes" id="UP001525961">
    <property type="component" value="Unassembled WGS sequence"/>
</dbReference>
<gene>
    <name evidence="2" type="ORF">NG792_19015</name>
</gene>
<dbReference type="RefSeq" id="WP_261236452.1">
    <property type="nucleotide sequence ID" value="NZ_JAMXFA010000028.1"/>
</dbReference>
<keyword evidence="3" id="KW-1185">Reference proteome</keyword>
<sequence>MKPKGGRGKIAPYQTKLMRVPVPVELQVMQLCDRYREFIEGGGNPQEPPPMLESRLLSGKTGRKDLRVSLRLPQLIEEVAPLAFEVIGTTGEDWAAKLNEFLEELAIAIATIKQQTEPKPEPVPEPAPQPEPQPEPVPEPEPTKPRSKHEQIWDELNERQQTYLKQIFEIDQDREESERGAWNRGDRPRPADEWRWIEYLELFGNSSQLRQKLKTAGVVDPGTGSTFKALATRNLIEIDYCYPVKDWFKCKLTRLGRAVVRAGLGIQSAKKLPPRTLRDYQWKALVAAWQAGDEGLRPDGERSGDYGGHSWQHCWLRLRAWDDKMRYGRNGLVREFHKDLKVYLGITEEGRKFYRENRQKYRELYPEVEAPEPE</sequence>
<accession>A0ABT2NAT6</accession>
<feature type="region of interest" description="Disordered" evidence="1">
    <location>
        <begin position="115"/>
        <end position="151"/>
    </location>
</feature>
<proteinExistence type="predicted"/>
<evidence type="ECO:0000313" key="2">
    <source>
        <dbReference type="EMBL" id="MCT7979813.1"/>
    </source>
</evidence>
<organism evidence="2 3">
    <name type="scientific">Laspinema olomoucense D3b</name>
    <dbReference type="NCBI Taxonomy" id="2953688"/>
    <lineage>
        <taxon>Bacteria</taxon>
        <taxon>Bacillati</taxon>
        <taxon>Cyanobacteriota</taxon>
        <taxon>Cyanophyceae</taxon>
        <taxon>Oscillatoriophycideae</taxon>
        <taxon>Oscillatoriales</taxon>
        <taxon>Laspinemataceae</taxon>
        <taxon>Laspinema</taxon>
        <taxon>Laspinema olomoucense</taxon>
    </lineage>
</organism>
<dbReference type="EMBL" id="JAMXFA010000028">
    <property type="protein sequence ID" value="MCT7979813.1"/>
    <property type="molecule type" value="Genomic_DNA"/>
</dbReference>
<comment type="caution">
    <text evidence="2">The sequence shown here is derived from an EMBL/GenBank/DDBJ whole genome shotgun (WGS) entry which is preliminary data.</text>
</comment>
<evidence type="ECO:0000256" key="1">
    <source>
        <dbReference type="SAM" id="MobiDB-lite"/>
    </source>
</evidence>